<dbReference type="InterPro" id="IPR000219">
    <property type="entry name" value="DH_dom"/>
</dbReference>
<dbReference type="InterPro" id="IPR001452">
    <property type="entry name" value="SH3_domain"/>
</dbReference>
<dbReference type="GO" id="GO:0005085">
    <property type="term" value="F:guanyl-nucleotide exchange factor activity"/>
    <property type="evidence" value="ECO:0007669"/>
    <property type="project" value="UniProtKB-KW"/>
</dbReference>
<evidence type="ECO:0000256" key="4">
    <source>
        <dbReference type="ARBA" id="ARBA00022658"/>
    </source>
</evidence>
<evidence type="ECO:0000256" key="3">
    <source>
        <dbReference type="ARBA" id="ARBA00022490"/>
    </source>
</evidence>
<dbReference type="InterPro" id="IPR001331">
    <property type="entry name" value="GDS_CDC24_CS"/>
</dbReference>
<gene>
    <name evidence="9" type="primary">ARHGEF4</name>
</gene>
<dbReference type="CDD" id="cd01224">
    <property type="entry name" value="PH_Collybistin_ASEF"/>
    <property type="match status" value="1"/>
</dbReference>
<reference evidence="9" key="1">
    <citation type="submission" date="2016-05" db="EMBL/GenBank/DDBJ databases">
        <authorList>
            <person name="Lavstsen T."/>
            <person name="Jespersen J.S."/>
        </authorList>
    </citation>
    <scope>NUCLEOTIDE SEQUENCE</scope>
    <source>
        <tissue evidence="9">Brain</tissue>
    </source>
</reference>
<dbReference type="Pfam" id="PF00621">
    <property type="entry name" value="RhoGEF"/>
    <property type="match status" value="1"/>
</dbReference>
<evidence type="ECO:0000259" key="7">
    <source>
        <dbReference type="PROSITE" id="PS50003"/>
    </source>
</evidence>
<reference evidence="9" key="2">
    <citation type="submission" date="2016-06" db="EMBL/GenBank/DDBJ databases">
        <title>The genome of a short-lived fish provides insights into sex chromosome evolution and the genetic control of aging.</title>
        <authorList>
            <person name="Reichwald K."/>
            <person name="Felder M."/>
            <person name="Petzold A."/>
            <person name="Koch P."/>
            <person name="Groth M."/>
            <person name="Platzer M."/>
        </authorList>
    </citation>
    <scope>NUCLEOTIDE SEQUENCE</scope>
    <source>
        <tissue evidence="9">Brain</tissue>
    </source>
</reference>
<evidence type="ECO:0000259" key="6">
    <source>
        <dbReference type="PROSITE" id="PS50002"/>
    </source>
</evidence>
<evidence type="ECO:0000313" key="9">
    <source>
        <dbReference type="EMBL" id="SBQ52932.1"/>
    </source>
</evidence>
<dbReference type="EMBL" id="HAEB01006405">
    <property type="protein sequence ID" value="SBQ52932.1"/>
    <property type="molecule type" value="Transcribed_RNA"/>
</dbReference>
<evidence type="ECO:0000259" key="8">
    <source>
        <dbReference type="PROSITE" id="PS50010"/>
    </source>
</evidence>
<dbReference type="InterPro" id="IPR035899">
    <property type="entry name" value="DBL_dom_sf"/>
</dbReference>
<dbReference type="SMART" id="SM00233">
    <property type="entry name" value="PH"/>
    <property type="match status" value="1"/>
</dbReference>
<dbReference type="SMART" id="SM00326">
    <property type="entry name" value="SH3"/>
    <property type="match status" value="1"/>
</dbReference>
<dbReference type="InterPro" id="IPR011993">
    <property type="entry name" value="PH-like_dom_sf"/>
</dbReference>
<keyword evidence="2 5" id="KW-0728">SH3 domain</keyword>
<dbReference type="FunFam" id="1.20.900.10:FF:000002">
    <property type="entry name" value="Rho guanine nucleotide exchange factor 9"/>
    <property type="match status" value="1"/>
</dbReference>
<evidence type="ECO:0000256" key="1">
    <source>
        <dbReference type="ARBA" id="ARBA00004496"/>
    </source>
</evidence>
<dbReference type="Gene3D" id="2.30.29.30">
    <property type="entry name" value="Pleckstrin-homology domain (PH domain)/Phosphotyrosine-binding domain (PTB)"/>
    <property type="match status" value="1"/>
</dbReference>
<dbReference type="PROSITE" id="PS50002">
    <property type="entry name" value="SH3"/>
    <property type="match status" value="1"/>
</dbReference>
<feature type="domain" description="DH" evidence="8">
    <location>
        <begin position="108"/>
        <end position="292"/>
    </location>
</feature>
<keyword evidence="4" id="KW-0344">Guanine-nucleotide releasing factor</keyword>
<dbReference type="Pfam" id="PF22697">
    <property type="entry name" value="SOS1_NGEF_PH"/>
    <property type="match status" value="1"/>
</dbReference>
<evidence type="ECO:0000256" key="2">
    <source>
        <dbReference type="ARBA" id="ARBA00022443"/>
    </source>
</evidence>
<dbReference type="Gene3D" id="2.30.30.40">
    <property type="entry name" value="SH3 Domains"/>
    <property type="match status" value="1"/>
</dbReference>
<comment type="subcellular location">
    <subcellularLocation>
        <location evidence="1">Cytoplasm</location>
    </subcellularLocation>
</comment>
<dbReference type="InterPro" id="IPR001849">
    <property type="entry name" value="PH_domain"/>
</dbReference>
<dbReference type="PROSITE" id="PS00741">
    <property type="entry name" value="DH_1"/>
    <property type="match status" value="1"/>
</dbReference>
<feature type="domain" description="SH3" evidence="6">
    <location>
        <begin position="16"/>
        <end position="75"/>
    </location>
</feature>
<dbReference type="SUPFAM" id="SSF50044">
    <property type="entry name" value="SH3-domain"/>
    <property type="match status" value="1"/>
</dbReference>
<feature type="domain" description="PH" evidence="7">
    <location>
        <begin position="323"/>
        <end position="428"/>
    </location>
</feature>
<proteinExistence type="predicted"/>
<dbReference type="PANTHER" id="PTHR47544">
    <property type="entry name" value="RHO GUANINE NUCLEOTIDE EXCHANGE FACTOR 4"/>
    <property type="match status" value="1"/>
</dbReference>
<dbReference type="PROSITE" id="PS50003">
    <property type="entry name" value="PH_DOMAIN"/>
    <property type="match status" value="1"/>
</dbReference>
<organism evidence="9">
    <name type="scientific">Nothobranchius korthausae</name>
    <dbReference type="NCBI Taxonomy" id="1143690"/>
    <lineage>
        <taxon>Eukaryota</taxon>
        <taxon>Metazoa</taxon>
        <taxon>Chordata</taxon>
        <taxon>Craniata</taxon>
        <taxon>Vertebrata</taxon>
        <taxon>Euteleostomi</taxon>
        <taxon>Actinopterygii</taxon>
        <taxon>Neopterygii</taxon>
        <taxon>Teleostei</taxon>
        <taxon>Neoteleostei</taxon>
        <taxon>Acanthomorphata</taxon>
        <taxon>Ovalentaria</taxon>
        <taxon>Atherinomorphae</taxon>
        <taxon>Cyprinodontiformes</taxon>
        <taxon>Nothobranchiidae</taxon>
        <taxon>Nothobranchius</taxon>
    </lineage>
</organism>
<keyword evidence="3" id="KW-0963">Cytoplasm</keyword>
<dbReference type="InterPro" id="IPR036028">
    <property type="entry name" value="SH3-like_dom_sf"/>
</dbReference>
<dbReference type="InterPro" id="IPR055251">
    <property type="entry name" value="SOS1_NGEF_PH"/>
</dbReference>
<sequence length="513" mass="60268">MGVRHAGSRKQLISDGSVVYAEALWDHVTMDVQELGFKAGDVIKVIDATNKEWWWGCIMDSEGWFPASFIRLRVNQDDPVEEYMSYVEEAEAGEEEQAGPGLPCKEQMRANVINEIMSTERDYIKHLKDICEGYIKQCHKRTDMFTEEQLLTIFGNIEDIYRFQRKFLKGLEKKFNKEQPHLSEIGCCFLEHQTDFQIYSEYCNNHPNACIQISKLMKVNKYVFFFEACRLLQKMIDISLDGFLLTPVQKICKYPLQLAELLKYTNPQHRDYTDVEAALNAMKNVARLINERKRRLENIDKIARWQSSIEDWEGEDVLVKSSELIFSGELNKLSQPQTKSQQRMFFLFDHQMVYCKKDLLRRDILYYKGRMDMDQVEVTDVEDGKEKDFNISVKNALKLRFGEEVHLLCAKKLELKQRWLRAFADERKQVHHDRETGFSLTEVQKKQAMLNACKQHVVSKPRAVTRPYCDFLLRQKHPSLPAALPQQQVFMLAEPKRKTTFWHNIGRLTSFKK</sequence>
<dbReference type="SUPFAM" id="SSF50729">
    <property type="entry name" value="PH domain-like"/>
    <property type="match status" value="1"/>
</dbReference>
<dbReference type="PROSITE" id="PS50010">
    <property type="entry name" value="DH_2"/>
    <property type="match status" value="1"/>
</dbReference>
<dbReference type="Gene3D" id="1.20.900.10">
    <property type="entry name" value="Dbl homology (DH) domain"/>
    <property type="match status" value="1"/>
</dbReference>
<dbReference type="GO" id="GO:0005737">
    <property type="term" value="C:cytoplasm"/>
    <property type="evidence" value="ECO:0007669"/>
    <property type="project" value="UniProtKB-SubCell"/>
</dbReference>
<dbReference type="PANTHER" id="PTHR47544:SF3">
    <property type="entry name" value="RHO GUANINE NUCLEOTIDE EXCHANGE FACTOR 4 ISOFORM X1"/>
    <property type="match status" value="1"/>
</dbReference>
<dbReference type="CDD" id="cd00160">
    <property type="entry name" value="RhoGEF"/>
    <property type="match status" value="1"/>
</dbReference>
<name>A0A1A8F1E3_9TELE</name>
<dbReference type="SMART" id="SM00325">
    <property type="entry name" value="RhoGEF"/>
    <property type="match status" value="1"/>
</dbReference>
<accession>A0A1A8F1E3</accession>
<protein>
    <submittedName>
        <fullName evidence="9">Rho guanine nucleotide exchange factor (GEF) 4</fullName>
    </submittedName>
</protein>
<dbReference type="Pfam" id="PF00018">
    <property type="entry name" value="SH3_1"/>
    <property type="match status" value="1"/>
</dbReference>
<evidence type="ECO:0000256" key="5">
    <source>
        <dbReference type="PROSITE-ProRule" id="PRU00192"/>
    </source>
</evidence>
<dbReference type="GO" id="GO:0035556">
    <property type="term" value="P:intracellular signal transduction"/>
    <property type="evidence" value="ECO:0007669"/>
    <property type="project" value="InterPro"/>
</dbReference>
<dbReference type="AlphaFoldDB" id="A0A1A8F1E3"/>
<dbReference type="SUPFAM" id="SSF48065">
    <property type="entry name" value="DBL homology domain (DH-domain)"/>
    <property type="match status" value="1"/>
</dbReference>